<dbReference type="InterPro" id="IPR016024">
    <property type="entry name" value="ARM-type_fold"/>
</dbReference>
<organism evidence="2 3">
    <name type="scientific">Odoribacter laneus YIT 12061</name>
    <dbReference type="NCBI Taxonomy" id="742817"/>
    <lineage>
        <taxon>Bacteria</taxon>
        <taxon>Pseudomonadati</taxon>
        <taxon>Bacteroidota</taxon>
        <taxon>Bacteroidia</taxon>
        <taxon>Bacteroidales</taxon>
        <taxon>Odoribacteraceae</taxon>
        <taxon>Odoribacter</taxon>
    </lineage>
</organism>
<proteinExistence type="predicted"/>
<dbReference type="Gene3D" id="1.25.10.10">
    <property type="entry name" value="Leucine-rich Repeat Variant"/>
    <property type="match status" value="3"/>
</dbReference>
<feature type="domain" description="3-keto-alpha-glucoside-1,2-lyase/3-keto-2-hydroxy-glucal hydratase" evidence="1">
    <location>
        <begin position="940"/>
        <end position="1127"/>
    </location>
</feature>
<feature type="domain" description="3-keto-alpha-glucoside-1,2-lyase/3-keto-2-hydroxy-glucal hydratase" evidence="1">
    <location>
        <begin position="724"/>
        <end position="922"/>
    </location>
</feature>
<dbReference type="Pfam" id="PF13646">
    <property type="entry name" value="HEAT_2"/>
    <property type="match status" value="1"/>
</dbReference>
<dbReference type="SUPFAM" id="SSF48371">
    <property type="entry name" value="ARM repeat"/>
    <property type="match status" value="1"/>
</dbReference>
<dbReference type="InterPro" id="IPR010496">
    <property type="entry name" value="AL/BT2_dom"/>
</dbReference>
<dbReference type="AlphaFoldDB" id="H1DKM1"/>
<keyword evidence="3" id="KW-1185">Reference proteome</keyword>
<dbReference type="Gene3D" id="2.60.120.560">
    <property type="entry name" value="Exo-inulinase, domain 1"/>
    <property type="match status" value="2"/>
</dbReference>
<reference evidence="2 3" key="1">
    <citation type="submission" date="2012-01" db="EMBL/GenBank/DDBJ databases">
        <title>The Genome Sequence of Odoribacter laneus YIT 12061.</title>
        <authorList>
            <consortium name="The Broad Institute Genome Sequencing Platform"/>
            <person name="Earl A."/>
            <person name="Ward D."/>
            <person name="Feldgarden M."/>
            <person name="Gevers D."/>
            <person name="Morotomi M."/>
            <person name="Young S.K."/>
            <person name="Zeng Q."/>
            <person name="Gargeya S."/>
            <person name="Fitzgerald M."/>
            <person name="Haas B."/>
            <person name="Abouelleil A."/>
            <person name="Alvarado L."/>
            <person name="Arachchi H.M."/>
            <person name="Berlin A."/>
            <person name="Chapman S.B."/>
            <person name="Gearin G."/>
            <person name="Goldberg J."/>
            <person name="Griggs A."/>
            <person name="Gujja S."/>
            <person name="Hansen M."/>
            <person name="Heiman D."/>
            <person name="Howarth C."/>
            <person name="Larimer J."/>
            <person name="Lui A."/>
            <person name="MacDonald P.J.P."/>
            <person name="McCowen C."/>
            <person name="Montmayeur A."/>
            <person name="Murphy C."/>
            <person name="Neiman D."/>
            <person name="Pearson M."/>
            <person name="Priest M."/>
            <person name="Roberts A."/>
            <person name="Saif S."/>
            <person name="Shea T."/>
            <person name="Sisk P."/>
            <person name="Stolte C."/>
            <person name="Sykes S."/>
            <person name="Wortman J."/>
            <person name="Nusbaum C."/>
            <person name="Birren B."/>
        </authorList>
    </citation>
    <scope>NUCLEOTIDE SEQUENCE [LARGE SCALE GENOMIC DNA]</scope>
    <source>
        <strain evidence="2 3">YIT 12061</strain>
    </source>
</reference>
<dbReference type="eggNOG" id="COG1413">
    <property type="taxonomic scope" value="Bacteria"/>
</dbReference>
<accession>H1DKM1</accession>
<evidence type="ECO:0000259" key="1">
    <source>
        <dbReference type="Pfam" id="PF06439"/>
    </source>
</evidence>
<dbReference type="STRING" id="742817.HMPREF9449_02807"/>
<gene>
    <name evidence="2" type="ORF">HMPREF9449_02807</name>
</gene>
<dbReference type="PATRIC" id="fig|742817.3.peg.2999"/>
<dbReference type="EMBL" id="ADMC01000030">
    <property type="protein sequence ID" value="EHP45514.1"/>
    <property type="molecule type" value="Genomic_DNA"/>
</dbReference>
<dbReference type="GO" id="GO:0016787">
    <property type="term" value="F:hydrolase activity"/>
    <property type="evidence" value="ECO:0007669"/>
    <property type="project" value="InterPro"/>
</dbReference>
<comment type="caution">
    <text evidence="2">The sequence shown here is derived from an EMBL/GenBank/DDBJ whole genome shotgun (WGS) entry which is preliminary data.</text>
</comment>
<dbReference type="InterPro" id="IPR011989">
    <property type="entry name" value="ARM-like"/>
</dbReference>
<dbReference type="HOGENOM" id="CLU_008672_0_0_10"/>
<evidence type="ECO:0000313" key="2">
    <source>
        <dbReference type="EMBL" id="EHP45514.1"/>
    </source>
</evidence>
<name>H1DKM1_9BACT</name>
<protein>
    <recommendedName>
        <fullName evidence="1">3-keto-alpha-glucoside-1,2-lyase/3-keto-2-hydroxy-glucal hydratase domain-containing protein</fullName>
    </recommendedName>
</protein>
<dbReference type="Proteomes" id="UP000004892">
    <property type="component" value="Unassembled WGS sequence"/>
</dbReference>
<sequence>MKKLQIVLFFLFVLSGLAYGQLDVNRTVATKLADALAVLPAEKEKVLNQAMADIASTGQAGLSELIDMRETSTGEARVRLDFALNSITVYATSLQDPVLRKDLQQVYIKAIEKLSKPESKAFYMNLLGMVGDDASVGLFASFLNNASLSDNGARGLAKVKSEKAVEALIKALMQVKPDLKKNVMNALGEIASSEAEDALLAQEGKFPAEDTEVWYFALSRCGSAKSLPVLTKAAREANYSLDRKSGNEAYIFLLNKLAEGGEKKITNKAASDLYKNALKENQVATRIAALQILLKTDDKNRAKLIVKALNDPEREYRNAALLYAEEYKDADLSRAIAGKLKKADAETQMDIINWLGKNRIAASLEEIIPYVKSTDSEVSRSAIIAVARIGGDEAIACLAGLVASGEKNQLENAACVLKSMEGDIATPLMNLFSKASTEGQKTILQLIGSRKCDRYAKAVLELAVNAAPEVKETALGVLREVVTAENLPQLYELLKNVSATEVEAVQQAIISALNTLPDAERYASAAAQMKKETGNSRDRYFSILAATGDPAAFEVIQQGFAEGNAETQQQAFKALLLWPGFEVTDALYEICKNNEKEKYFDPAFNAYVAKIAGAVLTGEQKLLLLRKALEIAQTTSQKKIVLEQIQKTGTFLGLIVAGKYLEDNDLQQTACQAVMNIALANKAYYGEEVSRLLNRVLEVLSGTDSDYQKQAIRKHLAELPEGEGFVSIFNGKDLTGWKGLVGNPITRTKMSATRLAAEQKKADKLMRESWSVEEGMLVFNGKGDNLCTDKKYGDFEMYIDWKLYPEGKEADAGIYLRGTPQVQIWDTARRDVGAQVGSGGLYNNETNLRNPLQVADNSLGEWNSFFIRMIGERVSVWLNGIKVVDNVIFENYWDRTQPVPFMEQIELQAHGSKVAYRDIYVREIPRVEPYEVSSEEAKEGFRALFNGVSMHNWTGNTKDYVAENGCIVLYPENRGGGNLYTKEEFSDFVFRFEFMLTPGANNGLGIRTPTEGDAAYVGMELQILDNEDPIYKNLKKYQYHGSVYGIIPARRGFLKPIGEWNYQEVIAKGNRIKVILNGEVILDGDIQEATLNGTMDKREHPGLFNKKGHIGFLGHGSVVKFKNIRVKELK</sequence>
<dbReference type="RefSeq" id="WP_009137950.1">
    <property type="nucleotide sequence ID" value="NZ_JH594597.1"/>
</dbReference>
<evidence type="ECO:0000313" key="3">
    <source>
        <dbReference type="Proteomes" id="UP000004892"/>
    </source>
</evidence>
<dbReference type="Pfam" id="PF06439">
    <property type="entry name" value="3keto-disac_hyd"/>
    <property type="match status" value="2"/>
</dbReference>
<dbReference type="GeneID" id="98070333"/>